<proteinExistence type="predicted"/>
<reference evidence="2" key="1">
    <citation type="journal article" date="2019" name="Int. J. Syst. Evol. Microbiol.">
        <title>The Global Catalogue of Microorganisms (GCM) 10K type strain sequencing project: providing services to taxonomists for standard genome sequencing and annotation.</title>
        <authorList>
            <consortium name="The Broad Institute Genomics Platform"/>
            <consortium name="The Broad Institute Genome Sequencing Center for Infectious Disease"/>
            <person name="Wu L."/>
            <person name="Ma J."/>
        </authorList>
    </citation>
    <scope>NUCLEOTIDE SEQUENCE [LARGE SCALE GENOMIC DNA]</scope>
    <source>
        <strain evidence="2">KCTC 42423</strain>
    </source>
</reference>
<name>A0ABW5N421_9FLAO</name>
<accession>A0ABW5N421</accession>
<organism evidence="1 2">
    <name type="scientific">Aquimarina hainanensis</name>
    <dbReference type="NCBI Taxonomy" id="1578017"/>
    <lineage>
        <taxon>Bacteria</taxon>
        <taxon>Pseudomonadati</taxon>
        <taxon>Bacteroidota</taxon>
        <taxon>Flavobacteriia</taxon>
        <taxon>Flavobacteriales</taxon>
        <taxon>Flavobacteriaceae</taxon>
        <taxon>Aquimarina</taxon>
    </lineage>
</organism>
<evidence type="ECO:0000313" key="1">
    <source>
        <dbReference type="EMBL" id="MFD2590362.1"/>
    </source>
</evidence>
<gene>
    <name evidence="1" type="ORF">ACFSTE_05925</name>
</gene>
<dbReference type="EMBL" id="JBHULX010000004">
    <property type="protein sequence ID" value="MFD2590362.1"/>
    <property type="molecule type" value="Genomic_DNA"/>
</dbReference>
<dbReference type="RefSeq" id="WP_378257655.1">
    <property type="nucleotide sequence ID" value="NZ_JBHSJV010000001.1"/>
</dbReference>
<evidence type="ECO:0008006" key="3">
    <source>
        <dbReference type="Google" id="ProtNLM"/>
    </source>
</evidence>
<sequence>MNSICISLACIYYQEFEKNVFKHLGVCYQQFNQKRQEKAPFAFLLQEWIQEQYNNNTTTYTTADQIKNSEVLSLIGLTKKSQLTLINKDLITPHVVTPYQSV</sequence>
<evidence type="ECO:0000313" key="2">
    <source>
        <dbReference type="Proteomes" id="UP001597459"/>
    </source>
</evidence>
<keyword evidence="2" id="KW-1185">Reference proteome</keyword>
<protein>
    <recommendedName>
        <fullName evidence="3">Transposase</fullName>
    </recommendedName>
</protein>
<comment type="caution">
    <text evidence="1">The sequence shown here is derived from an EMBL/GenBank/DDBJ whole genome shotgun (WGS) entry which is preliminary data.</text>
</comment>
<dbReference type="Proteomes" id="UP001597459">
    <property type="component" value="Unassembled WGS sequence"/>
</dbReference>